<dbReference type="Proteomes" id="UP000315783">
    <property type="component" value="Unassembled WGS sequence"/>
</dbReference>
<protein>
    <submittedName>
        <fullName evidence="1">Uncharacterized protein</fullName>
    </submittedName>
</protein>
<gene>
    <name evidence="1" type="ORF">IF1G_03293</name>
</gene>
<name>A0A545V752_9HYPO</name>
<organism evidence="1 2">
    <name type="scientific">Cordyceps javanica</name>
    <dbReference type="NCBI Taxonomy" id="43265"/>
    <lineage>
        <taxon>Eukaryota</taxon>
        <taxon>Fungi</taxon>
        <taxon>Dikarya</taxon>
        <taxon>Ascomycota</taxon>
        <taxon>Pezizomycotina</taxon>
        <taxon>Sordariomycetes</taxon>
        <taxon>Hypocreomycetidae</taxon>
        <taxon>Hypocreales</taxon>
        <taxon>Cordycipitaceae</taxon>
        <taxon>Cordyceps</taxon>
    </lineage>
</organism>
<evidence type="ECO:0000313" key="1">
    <source>
        <dbReference type="EMBL" id="TQV97550.1"/>
    </source>
</evidence>
<accession>A0A545V752</accession>
<dbReference type="EMBL" id="SPUK01000004">
    <property type="protein sequence ID" value="TQV97550.1"/>
    <property type="molecule type" value="Genomic_DNA"/>
</dbReference>
<evidence type="ECO:0000313" key="2">
    <source>
        <dbReference type="Proteomes" id="UP000315783"/>
    </source>
</evidence>
<keyword evidence="2" id="KW-1185">Reference proteome</keyword>
<dbReference type="AlphaFoldDB" id="A0A545V752"/>
<proteinExistence type="predicted"/>
<comment type="caution">
    <text evidence="1">The sequence shown here is derived from an EMBL/GenBank/DDBJ whole genome shotgun (WGS) entry which is preliminary data.</text>
</comment>
<sequence length="113" mass="11455">MTGLVGGRQPVVSLGSGGCYARCVVGCRGLARGAAEQSWAPLGWLSMVIVRLTKCHACRRGSGKTGCGFSLPHDTVAVAIVVVSSRAGSSLGELVSTESSSWRGVVGKVVGHG</sequence>
<reference evidence="1 2" key="1">
    <citation type="journal article" date="2019" name="Appl. Microbiol. Biotechnol.">
        <title>Genome sequence of Isaria javanica and comparative genome analysis insights into family S53 peptidase evolution in fungal entomopathogens.</title>
        <authorList>
            <person name="Lin R."/>
            <person name="Zhang X."/>
            <person name="Xin B."/>
            <person name="Zou M."/>
            <person name="Gao Y."/>
            <person name="Qin F."/>
            <person name="Hu Q."/>
            <person name="Xie B."/>
            <person name="Cheng X."/>
        </authorList>
    </citation>
    <scope>NUCLEOTIDE SEQUENCE [LARGE SCALE GENOMIC DNA]</scope>
    <source>
        <strain evidence="1 2">IJ1G</strain>
    </source>
</reference>